<protein>
    <submittedName>
        <fullName evidence="5">Uncharacterized conserved protein, DUF305 family</fullName>
    </submittedName>
</protein>
<feature type="region of interest" description="Disordered" evidence="2">
    <location>
        <begin position="27"/>
        <end position="51"/>
    </location>
</feature>
<dbReference type="RefSeq" id="WP_076554121.1">
    <property type="nucleotide sequence ID" value="NZ_FTNU01000001.1"/>
</dbReference>
<evidence type="ECO:0000256" key="1">
    <source>
        <dbReference type="SAM" id="Coils"/>
    </source>
</evidence>
<reference evidence="6" key="1">
    <citation type="submission" date="2017-01" db="EMBL/GenBank/DDBJ databases">
        <authorList>
            <person name="Varghese N."/>
            <person name="Submissions S."/>
        </authorList>
    </citation>
    <scope>NUCLEOTIDE SEQUENCE [LARGE SCALE GENOMIC DNA]</scope>
    <source>
        <strain evidence="6">DSM 21768</strain>
    </source>
</reference>
<evidence type="ECO:0000259" key="4">
    <source>
        <dbReference type="Pfam" id="PF03713"/>
    </source>
</evidence>
<sequence length="229" mass="24464">MKKILLAAAILPLMLTACNQQKAPEQAKTTDTAAATTTETAAAPTTQPAADTAQDPVLTEYMKIVAESLDKSLTAEASNSADRMFAQSVQPQIDSAIAMANLQLKNGTDPLLTGIAQKIADNATISKTLGDYLANNQDASEAFAEKEEFNKELIELHEDLMGTADNAEAAISADKIFAKNLLANHEAVVDLAEQQLKYGKDDSLKQLAQSLISNNEAVITSLKDWLKAN</sequence>
<dbReference type="Gene3D" id="1.20.1260.10">
    <property type="match status" value="1"/>
</dbReference>
<evidence type="ECO:0000256" key="3">
    <source>
        <dbReference type="SAM" id="SignalP"/>
    </source>
</evidence>
<accession>A0A1N7D6D2</accession>
<dbReference type="EMBL" id="FTNU01000001">
    <property type="protein sequence ID" value="SIR71265.1"/>
    <property type="molecule type" value="Genomic_DNA"/>
</dbReference>
<feature type="signal peptide" evidence="3">
    <location>
        <begin position="1"/>
        <end position="22"/>
    </location>
</feature>
<feature type="chain" id="PRO_5013201635" evidence="3">
    <location>
        <begin position="23"/>
        <end position="229"/>
    </location>
</feature>
<feature type="coiled-coil region" evidence="1">
    <location>
        <begin position="139"/>
        <end position="170"/>
    </location>
</feature>
<name>A0A1N7D6D2_9GAMM</name>
<dbReference type="AlphaFoldDB" id="A0A1N7D6D2"/>
<keyword evidence="1" id="KW-0175">Coiled coil</keyword>
<evidence type="ECO:0000313" key="5">
    <source>
        <dbReference type="EMBL" id="SIR71265.1"/>
    </source>
</evidence>
<feature type="domain" description="DUF305" evidence="4">
    <location>
        <begin position="82"/>
        <end position="226"/>
    </location>
</feature>
<evidence type="ECO:0000313" key="6">
    <source>
        <dbReference type="Proteomes" id="UP000187495"/>
    </source>
</evidence>
<dbReference type="Pfam" id="PF03713">
    <property type="entry name" value="DUF305"/>
    <property type="match status" value="1"/>
</dbReference>
<dbReference type="Proteomes" id="UP000187495">
    <property type="component" value="Unassembled WGS sequence"/>
</dbReference>
<dbReference type="PROSITE" id="PS51257">
    <property type="entry name" value="PROKAR_LIPOPROTEIN"/>
    <property type="match status" value="1"/>
</dbReference>
<dbReference type="InterPro" id="IPR012347">
    <property type="entry name" value="Ferritin-like"/>
</dbReference>
<dbReference type="InterPro" id="IPR005183">
    <property type="entry name" value="DUF305_CopM-like"/>
</dbReference>
<keyword evidence="3" id="KW-0732">Signal</keyword>
<dbReference type="PANTHER" id="PTHR36933:SF1">
    <property type="entry name" value="SLL0788 PROTEIN"/>
    <property type="match status" value="1"/>
</dbReference>
<evidence type="ECO:0000256" key="2">
    <source>
        <dbReference type="SAM" id="MobiDB-lite"/>
    </source>
</evidence>
<keyword evidence="6" id="KW-1185">Reference proteome</keyword>
<dbReference type="PANTHER" id="PTHR36933">
    <property type="entry name" value="SLL0788 PROTEIN"/>
    <property type="match status" value="1"/>
</dbReference>
<organism evidence="5 6">
    <name type="scientific">Moraxella cuniculi DSM 21768</name>
    <dbReference type="NCBI Taxonomy" id="1122245"/>
    <lineage>
        <taxon>Bacteria</taxon>
        <taxon>Pseudomonadati</taxon>
        <taxon>Pseudomonadota</taxon>
        <taxon>Gammaproteobacteria</taxon>
        <taxon>Moraxellales</taxon>
        <taxon>Moraxellaceae</taxon>
        <taxon>Moraxella</taxon>
    </lineage>
</organism>
<gene>
    <name evidence="5" type="ORF">SAMN02745664_10115</name>
</gene>
<proteinExistence type="predicted"/>